<keyword evidence="1" id="KW-0732">Signal</keyword>
<organism evidence="3 4">
    <name type="scientific">Listeria booriae</name>
    <dbReference type="NCBI Taxonomy" id="1552123"/>
    <lineage>
        <taxon>Bacteria</taxon>
        <taxon>Bacillati</taxon>
        <taxon>Bacillota</taxon>
        <taxon>Bacilli</taxon>
        <taxon>Bacillales</taxon>
        <taxon>Listeriaceae</taxon>
        <taxon>Listeria</taxon>
    </lineage>
</organism>
<evidence type="ECO:0000313" key="3">
    <source>
        <dbReference type="EMBL" id="MBC1403210.1"/>
    </source>
</evidence>
<name>A0A841YSL4_9LIST</name>
<feature type="domain" description="Bacterial Ig" evidence="2">
    <location>
        <begin position="412"/>
        <end position="488"/>
    </location>
</feature>
<evidence type="ECO:0000259" key="2">
    <source>
        <dbReference type="Pfam" id="PF17936"/>
    </source>
</evidence>
<evidence type="ECO:0000256" key="1">
    <source>
        <dbReference type="SAM" id="SignalP"/>
    </source>
</evidence>
<reference evidence="3 4" key="1">
    <citation type="submission" date="2020-03" db="EMBL/GenBank/DDBJ databases">
        <title>Soil Listeria distribution.</title>
        <authorList>
            <person name="Liao J."/>
            <person name="Wiedmann M."/>
        </authorList>
    </citation>
    <scope>NUCLEOTIDE SEQUENCE [LARGE SCALE GENOMIC DNA]</scope>
    <source>
        <strain evidence="3 4">FSL L7-1658</strain>
    </source>
</reference>
<dbReference type="RefSeq" id="WP_185406896.1">
    <property type="nucleotide sequence ID" value="NZ_JAARPT010000016.1"/>
</dbReference>
<dbReference type="Pfam" id="PF17936">
    <property type="entry name" value="Big_6"/>
    <property type="match status" value="1"/>
</dbReference>
<dbReference type="EMBL" id="JAARPT010000016">
    <property type="protein sequence ID" value="MBC1403210.1"/>
    <property type="molecule type" value="Genomic_DNA"/>
</dbReference>
<feature type="signal peptide" evidence="1">
    <location>
        <begin position="1"/>
        <end position="31"/>
    </location>
</feature>
<feature type="chain" id="PRO_5032899932" description="Bacterial Ig domain-containing protein" evidence="1">
    <location>
        <begin position="32"/>
        <end position="512"/>
    </location>
</feature>
<dbReference type="InterPro" id="IPR041498">
    <property type="entry name" value="Big_6"/>
</dbReference>
<protein>
    <recommendedName>
        <fullName evidence="2">Bacterial Ig domain-containing protein</fullName>
    </recommendedName>
</protein>
<dbReference type="Gene3D" id="2.60.40.10">
    <property type="entry name" value="Immunoglobulins"/>
    <property type="match status" value="1"/>
</dbReference>
<dbReference type="InterPro" id="IPR013783">
    <property type="entry name" value="Ig-like_fold"/>
</dbReference>
<gene>
    <name evidence="3" type="ORF">HB836_16590</name>
</gene>
<dbReference type="Proteomes" id="UP000544413">
    <property type="component" value="Unassembled WGS sequence"/>
</dbReference>
<accession>A0A841YSL4</accession>
<feature type="non-terminal residue" evidence="3">
    <location>
        <position position="512"/>
    </location>
</feature>
<sequence length="512" mass="54037">MKTKTMKKILTGAIAFNVLSTAPLLELSAHAAEVQPTVEVQQSNNTRAAVATNLLRNPQFHYLAWTQLTSDWDYYDVRANKILTWIDYTPTPDIVTDDSSHVFLTDSEKNNFFESFVNYGTEYRSVSIGPEYYSTGMTSPVKNKNAKLYVRQAVKTTPGKTYKFKVYVGEYNKATPGGLTGLVDISNNATFTDIIRSEAADSLPNGANRLIDIDFVAKSDTTYIGLGNQSDSIGKYSKMRYFTPELQRINLGAPSISPLTARDSSVTVSGEPNAVLTIVLPNGEKISRVADSKGTATFDIPKQAVGSEITATQAIEGAVSDASSCIVGLNAPTLSPVDEASLSITIKGEVGATITLVLPGGTSMMKVANTQGEATFSINNLKENDVIKATQTLNGQKSPEGSTIVQAKAANPPTIAPFTTADTNLVVTGEPGAKITVLLPDGTELSKTAGADGKATFNIGTQDVGAVIKATQTGSNGKTSDSASITVTQGKVAAPTINGLTTDDTTVTGTGI</sequence>
<comment type="caution">
    <text evidence="3">The sequence shown here is derived from an EMBL/GenBank/DDBJ whole genome shotgun (WGS) entry which is preliminary data.</text>
</comment>
<proteinExistence type="predicted"/>
<dbReference type="AlphaFoldDB" id="A0A841YSL4"/>
<evidence type="ECO:0000313" key="4">
    <source>
        <dbReference type="Proteomes" id="UP000544413"/>
    </source>
</evidence>